<dbReference type="EMBL" id="JACHWJ010000005">
    <property type="protein sequence ID" value="MBB2958955.1"/>
    <property type="molecule type" value="Genomic_DNA"/>
</dbReference>
<dbReference type="InterPro" id="IPR000182">
    <property type="entry name" value="GNAT_dom"/>
</dbReference>
<evidence type="ECO:0000313" key="2">
    <source>
        <dbReference type="EMBL" id="MBB2958955.1"/>
    </source>
</evidence>
<dbReference type="RefSeq" id="WP_183626163.1">
    <property type="nucleotide sequence ID" value="NZ_JACHWJ010000005.1"/>
</dbReference>
<accession>A0A7W4YHF8</accession>
<sequence length="171" mass="18758">MTSAFTVRPARIDDAAAIALVHATSWRETYRGTLVSDSVLDAPTFLPDRELFWTRALTEERWAHMRVAVSVHQGEITGIAMSGPSDPDAASQHLFVLYALARHHGDGSGTALLHAVTRHDEDTTLWVGDPNPRAQAFYRKHGFVPDGTVKVEDGIREIRMLRAASARGTSA</sequence>
<gene>
    <name evidence="2" type="ORF">FHX72_003107</name>
</gene>
<dbReference type="PROSITE" id="PS51186">
    <property type="entry name" value="GNAT"/>
    <property type="match status" value="1"/>
</dbReference>
<keyword evidence="2" id="KW-0808">Transferase</keyword>
<evidence type="ECO:0000313" key="3">
    <source>
        <dbReference type="Proteomes" id="UP000545286"/>
    </source>
</evidence>
<dbReference type="AlphaFoldDB" id="A0A7W4YHF8"/>
<dbReference type="GO" id="GO:0016747">
    <property type="term" value="F:acyltransferase activity, transferring groups other than amino-acyl groups"/>
    <property type="evidence" value="ECO:0007669"/>
    <property type="project" value="InterPro"/>
</dbReference>
<organism evidence="2 3">
    <name type="scientific">Pseudoclavibacter helvolus</name>
    <dbReference type="NCBI Taxonomy" id="255205"/>
    <lineage>
        <taxon>Bacteria</taxon>
        <taxon>Bacillati</taxon>
        <taxon>Actinomycetota</taxon>
        <taxon>Actinomycetes</taxon>
        <taxon>Micrococcales</taxon>
        <taxon>Microbacteriaceae</taxon>
        <taxon>Pseudoclavibacter</taxon>
    </lineage>
</organism>
<comment type="caution">
    <text evidence="2">The sequence shown here is derived from an EMBL/GenBank/DDBJ whole genome shotgun (WGS) entry which is preliminary data.</text>
</comment>
<name>A0A7W4YHF8_9MICO</name>
<dbReference type="SUPFAM" id="SSF55729">
    <property type="entry name" value="Acyl-CoA N-acyltransferases (Nat)"/>
    <property type="match status" value="1"/>
</dbReference>
<feature type="domain" description="N-acetyltransferase" evidence="1">
    <location>
        <begin position="5"/>
        <end position="165"/>
    </location>
</feature>
<evidence type="ECO:0000259" key="1">
    <source>
        <dbReference type="PROSITE" id="PS51186"/>
    </source>
</evidence>
<dbReference type="Proteomes" id="UP000545286">
    <property type="component" value="Unassembled WGS sequence"/>
</dbReference>
<reference evidence="2 3" key="1">
    <citation type="submission" date="2020-08" db="EMBL/GenBank/DDBJ databases">
        <title>Sequencing the genomes of 1000 actinobacteria strains.</title>
        <authorList>
            <person name="Klenk H.-P."/>
        </authorList>
    </citation>
    <scope>NUCLEOTIDE SEQUENCE [LARGE SCALE GENOMIC DNA]</scope>
    <source>
        <strain evidence="2 3">DSM 20419</strain>
    </source>
</reference>
<dbReference type="Gene3D" id="3.40.630.30">
    <property type="match status" value="1"/>
</dbReference>
<proteinExistence type="predicted"/>
<dbReference type="InterPro" id="IPR016181">
    <property type="entry name" value="Acyl_CoA_acyltransferase"/>
</dbReference>
<protein>
    <submittedName>
        <fullName evidence="2">GNAT superfamily N-acetyltransferase</fullName>
    </submittedName>
</protein>
<keyword evidence="3" id="KW-1185">Reference proteome</keyword>
<dbReference type="Pfam" id="PF13673">
    <property type="entry name" value="Acetyltransf_10"/>
    <property type="match status" value="1"/>
</dbReference>